<accession>A0A645HQG5</accession>
<evidence type="ECO:0000313" key="2">
    <source>
        <dbReference type="EMBL" id="MPN41298.1"/>
    </source>
</evidence>
<protein>
    <submittedName>
        <fullName evidence="2">Uncharacterized protein</fullName>
    </submittedName>
</protein>
<sequence length="104" mass="11482">MQLVLSGGLERRVNDLPVEIKNGNLFGLNREIVLAGGGKRKITELTVCDTDVSAGALRQSRGDQLFAVFDNCLTFFLHQHIGFLLSMVVIMVVYFENSRGSPAR</sequence>
<keyword evidence="1" id="KW-1133">Transmembrane helix</keyword>
<dbReference type="EMBL" id="VSSQ01098251">
    <property type="protein sequence ID" value="MPN41298.1"/>
    <property type="molecule type" value="Genomic_DNA"/>
</dbReference>
<reference evidence="2" key="1">
    <citation type="submission" date="2019-08" db="EMBL/GenBank/DDBJ databases">
        <authorList>
            <person name="Kucharzyk K."/>
            <person name="Murdoch R.W."/>
            <person name="Higgins S."/>
            <person name="Loffler F."/>
        </authorList>
    </citation>
    <scope>NUCLEOTIDE SEQUENCE</scope>
</reference>
<keyword evidence="1" id="KW-0812">Transmembrane</keyword>
<dbReference type="AlphaFoldDB" id="A0A645HQG5"/>
<name>A0A645HQG5_9ZZZZ</name>
<organism evidence="2">
    <name type="scientific">bioreactor metagenome</name>
    <dbReference type="NCBI Taxonomy" id="1076179"/>
    <lineage>
        <taxon>unclassified sequences</taxon>
        <taxon>metagenomes</taxon>
        <taxon>ecological metagenomes</taxon>
    </lineage>
</organism>
<comment type="caution">
    <text evidence="2">The sequence shown here is derived from an EMBL/GenBank/DDBJ whole genome shotgun (WGS) entry which is preliminary data.</text>
</comment>
<feature type="transmembrane region" description="Helical" evidence="1">
    <location>
        <begin position="75"/>
        <end position="95"/>
    </location>
</feature>
<gene>
    <name evidence="2" type="ORF">SDC9_188841</name>
</gene>
<proteinExistence type="predicted"/>
<keyword evidence="1" id="KW-0472">Membrane</keyword>
<evidence type="ECO:0000256" key="1">
    <source>
        <dbReference type="SAM" id="Phobius"/>
    </source>
</evidence>